<name>A0A840QHG0_9PSEU</name>
<dbReference type="InterPro" id="IPR050309">
    <property type="entry name" value="Type-B_Carboxylest/Lipase"/>
</dbReference>
<evidence type="ECO:0000256" key="2">
    <source>
        <dbReference type="ARBA" id="ARBA00022801"/>
    </source>
</evidence>
<evidence type="ECO:0000256" key="1">
    <source>
        <dbReference type="ARBA" id="ARBA00005964"/>
    </source>
</evidence>
<dbReference type="InterPro" id="IPR002018">
    <property type="entry name" value="CarbesteraseB"/>
</dbReference>
<evidence type="ECO:0000259" key="4">
    <source>
        <dbReference type="Pfam" id="PF00135"/>
    </source>
</evidence>
<dbReference type="Proteomes" id="UP000584374">
    <property type="component" value="Unassembled WGS sequence"/>
</dbReference>
<keyword evidence="2 3" id="KW-0378">Hydrolase</keyword>
<dbReference type="Gene3D" id="3.40.50.1820">
    <property type="entry name" value="alpha/beta hydrolase"/>
    <property type="match status" value="1"/>
</dbReference>
<dbReference type="SUPFAM" id="SSF53474">
    <property type="entry name" value="alpha/beta-Hydrolases"/>
    <property type="match status" value="1"/>
</dbReference>
<accession>A0A840QHG0</accession>
<dbReference type="InterPro" id="IPR029058">
    <property type="entry name" value="AB_hydrolase_fold"/>
</dbReference>
<dbReference type="EMBL" id="JACHIW010000002">
    <property type="protein sequence ID" value="MBB5159430.1"/>
    <property type="molecule type" value="Genomic_DNA"/>
</dbReference>
<dbReference type="RefSeq" id="WP_184731824.1">
    <property type="nucleotide sequence ID" value="NZ_JACHIW010000002.1"/>
</dbReference>
<dbReference type="PANTHER" id="PTHR11559">
    <property type="entry name" value="CARBOXYLESTERASE"/>
    <property type="match status" value="1"/>
</dbReference>
<keyword evidence="6" id="KW-1185">Reference proteome</keyword>
<proteinExistence type="inferred from homology"/>
<comment type="caution">
    <text evidence="5">The sequence shown here is derived from an EMBL/GenBank/DDBJ whole genome shotgun (WGS) entry which is preliminary data.</text>
</comment>
<dbReference type="PROSITE" id="PS00122">
    <property type="entry name" value="CARBOXYLESTERASE_B_1"/>
    <property type="match status" value="1"/>
</dbReference>
<dbReference type="GO" id="GO:0016787">
    <property type="term" value="F:hydrolase activity"/>
    <property type="evidence" value="ECO:0007669"/>
    <property type="project" value="UniProtKB-KW"/>
</dbReference>
<dbReference type="EC" id="3.1.1.-" evidence="3"/>
<reference evidence="5 6" key="1">
    <citation type="submission" date="2020-08" db="EMBL/GenBank/DDBJ databases">
        <title>Sequencing the genomes of 1000 actinobacteria strains.</title>
        <authorList>
            <person name="Klenk H.-P."/>
        </authorList>
    </citation>
    <scope>NUCLEOTIDE SEQUENCE [LARGE SCALE GENOMIC DNA]</scope>
    <source>
        <strain evidence="5 6">DSM 45584</strain>
    </source>
</reference>
<gene>
    <name evidence="5" type="ORF">BJ970_007029</name>
</gene>
<evidence type="ECO:0000313" key="5">
    <source>
        <dbReference type="EMBL" id="MBB5159430.1"/>
    </source>
</evidence>
<evidence type="ECO:0000313" key="6">
    <source>
        <dbReference type="Proteomes" id="UP000584374"/>
    </source>
</evidence>
<organism evidence="5 6">
    <name type="scientific">Saccharopolyspora phatthalungensis</name>
    <dbReference type="NCBI Taxonomy" id="664693"/>
    <lineage>
        <taxon>Bacteria</taxon>
        <taxon>Bacillati</taxon>
        <taxon>Actinomycetota</taxon>
        <taxon>Actinomycetes</taxon>
        <taxon>Pseudonocardiales</taxon>
        <taxon>Pseudonocardiaceae</taxon>
        <taxon>Saccharopolyspora</taxon>
    </lineage>
</organism>
<comment type="similarity">
    <text evidence="1 3">Belongs to the type-B carboxylesterase/lipase family.</text>
</comment>
<dbReference type="Pfam" id="PF00135">
    <property type="entry name" value="COesterase"/>
    <property type="match status" value="1"/>
</dbReference>
<evidence type="ECO:0000256" key="3">
    <source>
        <dbReference type="RuleBase" id="RU361235"/>
    </source>
</evidence>
<protein>
    <recommendedName>
        <fullName evidence="3">Carboxylic ester hydrolase</fullName>
        <ecNumber evidence="3">3.1.1.-</ecNumber>
    </recommendedName>
</protein>
<sequence length="545" mass="59190">MDDIVAVETGRLRGGTGPDGRTRRFLGIPYAAAPTGQLRWRPPHLCPSWMGVRDAVRMAPSSIQAPPPEKSLYFGGDSAFDEDCLNLNVWTGAAGERGRPVMVWFHYGAYQFGSAANPIYDGEQLARRGVTVVTANHRLGRLGFLAHPALTAESGYSGSGNYGLLDQIEVLRWVQRNIESFGGDPENVTLFGVSAGGNTVHNLMSSPLAAGLFHRAIAQSGPGVSRAFDGPGHPAGPQTLAAGEQAGQELTELLGINSLAKLRALSVEQLNSVMLPRAAGPWRFDLAPGAEISLHIFDAAYPVVDRYVLPSTPLEAYQRGNQHDVPLLVGNVGNEASGLPYLTKLSDYREHLETTFGAALAGAAERLYPAADDRQARSASWELEADRIFVWSTWTAARLHARTADSSVHHYRFLRRPQVPADVIEREYAGAFHAAEVPYVFGTLDTRKWPWTEGDRALAQAMANAWVAFARCGDPNDDGSPGWPVFEEHTPSSMLWDVEPTVGDVTRHDRMDLLDRLAGVSFDTAGDAAVDRAADHSEEMEKTTL</sequence>
<dbReference type="InterPro" id="IPR019826">
    <property type="entry name" value="Carboxylesterase_B_AS"/>
</dbReference>
<feature type="domain" description="Carboxylesterase type B" evidence="4">
    <location>
        <begin position="3"/>
        <end position="508"/>
    </location>
</feature>
<dbReference type="AlphaFoldDB" id="A0A840QHG0"/>